<organism evidence="2 3">
    <name type="scientific">Camelus dromedarius</name>
    <name type="common">Dromedary</name>
    <name type="synonym">Arabian camel</name>
    <dbReference type="NCBI Taxonomy" id="9838"/>
    <lineage>
        <taxon>Eukaryota</taxon>
        <taxon>Metazoa</taxon>
        <taxon>Chordata</taxon>
        <taxon>Craniata</taxon>
        <taxon>Vertebrata</taxon>
        <taxon>Euteleostomi</taxon>
        <taxon>Mammalia</taxon>
        <taxon>Eutheria</taxon>
        <taxon>Laurasiatheria</taxon>
        <taxon>Artiodactyla</taxon>
        <taxon>Tylopoda</taxon>
        <taxon>Camelidae</taxon>
        <taxon>Camelus</taxon>
    </lineage>
</organism>
<proteinExistence type="predicted"/>
<dbReference type="EMBL" id="JWIN03000003">
    <property type="protein sequence ID" value="KAB1281283.1"/>
    <property type="molecule type" value="Genomic_DNA"/>
</dbReference>
<keyword evidence="3" id="KW-1185">Reference proteome</keyword>
<evidence type="ECO:0000313" key="3">
    <source>
        <dbReference type="Proteomes" id="UP000299084"/>
    </source>
</evidence>
<comment type="caution">
    <text evidence="2">The sequence shown here is derived from an EMBL/GenBank/DDBJ whole genome shotgun (WGS) entry which is preliminary data.</text>
</comment>
<protein>
    <submittedName>
        <fullName evidence="2">Uncharacterized protein</fullName>
    </submittedName>
</protein>
<feature type="region of interest" description="Disordered" evidence="1">
    <location>
        <begin position="24"/>
        <end position="58"/>
    </location>
</feature>
<name>A0A5N4ECQ4_CAMDR</name>
<sequence length="185" mass="19455">MTLCASPTIRIAVAVLQAARDRGRFRGFSPSDPDALVPGAGNRKERGSAGSGSQEERAATRFHPVADDWLLSQLRVLTKPCSRVSSSLGGNLGQGCVQAGQKRSPFIPEARAGGAHGSPWGHRISFMENLTFPSSLVEVDSISSFLIMGKLPPDLPSLVGAALPSRMAMLALNHLRSQLGQGPGS</sequence>
<evidence type="ECO:0000256" key="1">
    <source>
        <dbReference type="SAM" id="MobiDB-lite"/>
    </source>
</evidence>
<evidence type="ECO:0000313" key="2">
    <source>
        <dbReference type="EMBL" id="KAB1281283.1"/>
    </source>
</evidence>
<accession>A0A5N4ECQ4</accession>
<gene>
    <name evidence="2" type="ORF">Cadr_000004659</name>
</gene>
<dbReference type="AlphaFoldDB" id="A0A5N4ECQ4"/>
<reference evidence="2 3" key="1">
    <citation type="journal article" date="2019" name="Mol. Ecol. Resour.">
        <title>Improving Illumina assemblies with Hi-C and long reads: an example with the North African dromedary.</title>
        <authorList>
            <person name="Elbers J.P."/>
            <person name="Rogers M.F."/>
            <person name="Perelman P.L."/>
            <person name="Proskuryakova A.A."/>
            <person name="Serdyukova N.A."/>
            <person name="Johnson W.E."/>
            <person name="Horin P."/>
            <person name="Corander J."/>
            <person name="Murphy D."/>
            <person name="Burger P.A."/>
        </authorList>
    </citation>
    <scope>NUCLEOTIDE SEQUENCE [LARGE SCALE GENOMIC DNA]</scope>
    <source>
        <strain evidence="2">Drom800</strain>
        <tissue evidence="2">Blood</tissue>
    </source>
</reference>
<dbReference type="Proteomes" id="UP000299084">
    <property type="component" value="Unassembled WGS sequence"/>
</dbReference>